<comment type="similarity">
    <text evidence="3">Belongs to the glycosyltransferase group 1 family. Glycosyltransferase 4 subfamily.</text>
</comment>
<dbReference type="Pfam" id="PF00534">
    <property type="entry name" value="Glycos_transf_1"/>
    <property type="match status" value="1"/>
</dbReference>
<keyword evidence="19" id="KW-1185">Reference proteome</keyword>
<dbReference type="Proteomes" id="UP001176940">
    <property type="component" value="Unassembled WGS sequence"/>
</dbReference>
<keyword evidence="10 15" id="KW-1133">Transmembrane helix</keyword>
<keyword evidence="6" id="KW-0328">Glycosyltransferase</keyword>
<protein>
    <recommendedName>
        <fullName evidence="5">GDP-Man:Man(3)GlcNAc(2)-PP-Dol alpha-1,2-mannosyltransferase</fullName>
        <ecNumber evidence="4">2.4.1.131</ecNumber>
    </recommendedName>
    <alternativeName>
        <fullName evidence="12">Asparagine-linked glycosylation protein 11 homolog</fullName>
    </alternativeName>
</protein>
<accession>A0ABN9KT87</accession>
<evidence type="ECO:0000256" key="9">
    <source>
        <dbReference type="ARBA" id="ARBA00022824"/>
    </source>
</evidence>
<evidence type="ECO:0000256" key="14">
    <source>
        <dbReference type="ARBA" id="ARBA00045128"/>
    </source>
</evidence>
<comment type="subcellular location">
    <subcellularLocation>
        <location evidence="1">Endoplasmic reticulum membrane</location>
        <topology evidence="1">Single-pass membrane protein</topology>
    </subcellularLocation>
</comment>
<dbReference type="Gene3D" id="3.40.50.2000">
    <property type="entry name" value="Glycogen Phosphorylase B"/>
    <property type="match status" value="1"/>
</dbReference>
<evidence type="ECO:0000256" key="2">
    <source>
        <dbReference type="ARBA" id="ARBA00004922"/>
    </source>
</evidence>
<evidence type="ECO:0000256" key="5">
    <source>
        <dbReference type="ARBA" id="ARBA00022018"/>
    </source>
</evidence>
<feature type="transmembrane region" description="Helical" evidence="15">
    <location>
        <begin position="478"/>
        <end position="500"/>
    </location>
</feature>
<feature type="domain" description="ALG11 mannosyltransferase N-terminal" evidence="17">
    <location>
        <begin position="246"/>
        <end position="276"/>
    </location>
</feature>
<evidence type="ECO:0000256" key="8">
    <source>
        <dbReference type="ARBA" id="ARBA00022692"/>
    </source>
</evidence>
<evidence type="ECO:0000256" key="1">
    <source>
        <dbReference type="ARBA" id="ARBA00004389"/>
    </source>
</evidence>
<feature type="domain" description="Glycosyl transferase family 1" evidence="16">
    <location>
        <begin position="543"/>
        <end position="711"/>
    </location>
</feature>
<keyword evidence="9" id="KW-0256">Endoplasmic reticulum</keyword>
<feature type="transmembrane region" description="Helical" evidence="15">
    <location>
        <begin position="203"/>
        <end position="228"/>
    </location>
</feature>
<keyword evidence="11 15" id="KW-0472">Membrane</keyword>
<comment type="catalytic activity">
    <reaction evidence="13">
        <text>an alpha-D-Man-(1-&gt;3)-[alpha-D-Man-(1-&gt;6)]-beta-D-Man-(1-&gt;4)-beta-D-GlcNAc-(1-&gt;4)-alpha-D-GlcNAc-diphospho-di-trans,poly-cis-dolichol + 2 GDP-alpha-D-mannose = an alpha-D-Man-(1-&gt;2)-alpha-D-Man-(1-&gt;2)-alpha-D-Man-(1-&gt;3)-[alpha-D-Man-(1-&gt;6)]-beta-D-Man-(1-&gt;4)-beta-D-GlcNAc-(1-&gt;4)-alpha-D-GlcNAc-diphospho-di-trans,poly-cis-dolichol + 2 GDP + 2 H(+)</text>
        <dbReference type="Rhea" id="RHEA:29523"/>
        <dbReference type="Rhea" id="RHEA-COMP:19515"/>
        <dbReference type="Rhea" id="RHEA-COMP:19516"/>
        <dbReference type="ChEBI" id="CHEBI:15378"/>
        <dbReference type="ChEBI" id="CHEBI:57527"/>
        <dbReference type="ChEBI" id="CHEBI:58189"/>
        <dbReference type="ChEBI" id="CHEBI:132511"/>
        <dbReference type="ChEBI" id="CHEBI:132515"/>
        <dbReference type="EC" id="2.4.1.131"/>
    </reaction>
    <physiologicalReaction direction="left-to-right" evidence="13">
        <dbReference type="Rhea" id="RHEA:29524"/>
    </physiologicalReaction>
</comment>
<evidence type="ECO:0000256" key="4">
    <source>
        <dbReference type="ARBA" id="ARBA00012645"/>
    </source>
</evidence>
<evidence type="ECO:0000256" key="12">
    <source>
        <dbReference type="ARBA" id="ARBA00032517"/>
    </source>
</evidence>
<feature type="transmembrane region" description="Helical" evidence="15">
    <location>
        <begin position="174"/>
        <end position="197"/>
    </location>
</feature>
<comment type="function">
    <text evidence="14">GDP-Man:Man(3)GlcNAc(2)-PP-Dol alpha-1,2-mannosyltransferase that operates in the biosynthetic pathway of dolichol-linked oligosaccharides, the glycan precursors employed in protein asparagine (N)-glycosylation. The assembly of dolichol-linked oligosaccharides begins on the cytosolic side of the endoplasmic reticulum membrane and finishes in its lumen. The sequential addition of sugars to dolichol pyrophosphate produces dolichol-linked oligosaccharides containing fourteen sugars, including two GlcNAcs, nine mannoses and three glucoses. Once assembled, the oligosaccharide is transferred from the lipid to nascent proteins by oligosaccharyltransferases. Catalyzes, on the cytoplasmic face of the endoplasmic reticulum, the addition of the fourth and fifth mannose residues to the dolichol-linked oligosaccharide chain, to produce Man(5)GlcNAc(2)-PP-dolichol core oligosaccharide. Man(5)GlcNAc(2)-PP-dolichol is a substrate for ALG3, the following enzyme in the biosynthetic pathway.</text>
</comment>
<evidence type="ECO:0000256" key="13">
    <source>
        <dbReference type="ARBA" id="ARBA00045065"/>
    </source>
</evidence>
<sequence length="808" mass="90928">MERSPERREERERRRKVGAVSCVSSLYRIGCSHGAVHIQYLPVTVCRCVHMSSVYTRGVVMALCWCSLLRHGAVLVLPVTVRRCVQYNIHTIPRVVMALCWCSLLRYVRCVHIGITLCTVQCDRCVVTPLVHPVTVRGAVSCVSFLYRGCSHGAVLVLPVTSWRCGWCSLFGEALCPVCPLYTAGVVMALCWCSLLRMLTSLFIPALIVSVTVSFLLFVLLLCVRFWVGKKRAASVQLDKDGKEQKVVAFFHPYCNAGGGGERVLWCALRALQKRDLGIVGRWRAVCVTALQRPNSDAAAIRIVVGIAAASLSVTVPLQSGGDPGVAELEREAICWYKNAVYVVYTGDKEVSGEDILNGAVGRFNITLNYPVKFVFLEKRYLVEDRLYPHFTLLGQSLGSILLGWEALVKCIPDIYIDSMGYAFTLPLFKYLGGCRVGCYVHYPTISTDMLSVVRDHSARFNNAAFISNNPVLSRLKLIYYVLFALIYGWVGSCSDVVIVNSTWTFNHILELWKCSDRLSIVYPPCDVKTFLDMELNQKQERTEHSLVSVGQFRPEKDHKLQIRAFDTLLAKKTAEERKNLKLILIGGCRNKQDELRVAELRKLSADMRVPVEFKVNIPFEELKKHLSEATIGLHTMWNEHFGIGVVECMAAGTIILAHNSGGPKLDIVIPYEGHDTGYLADSEESYAAAMDRILSMSEEHRLQIRQSARRSVSRFSDHEFEVNFISATECYLNKAGPMGRACLEPDHRVQRRGDRDVRGKSQHATFVTVLRKKNANESLWKPEKYGLHTDQQCDLREIRSAVREKSR</sequence>
<evidence type="ECO:0000259" key="17">
    <source>
        <dbReference type="Pfam" id="PF15924"/>
    </source>
</evidence>
<evidence type="ECO:0000256" key="11">
    <source>
        <dbReference type="ARBA" id="ARBA00023136"/>
    </source>
</evidence>
<dbReference type="PANTHER" id="PTHR45919:SF1">
    <property type="entry name" value="GDP-MAN:MAN(3)GLCNAC(2)-PP-DOL ALPHA-1,2-MANNOSYLTRANSFERASE"/>
    <property type="match status" value="1"/>
</dbReference>
<evidence type="ECO:0000256" key="6">
    <source>
        <dbReference type="ARBA" id="ARBA00022676"/>
    </source>
</evidence>
<gene>
    <name evidence="18" type="ORF">RIMI_LOCUS619765</name>
</gene>
<proteinExistence type="inferred from homology"/>
<keyword evidence="8 15" id="KW-0812">Transmembrane</keyword>
<evidence type="ECO:0000256" key="7">
    <source>
        <dbReference type="ARBA" id="ARBA00022679"/>
    </source>
</evidence>
<keyword evidence="7" id="KW-0808">Transferase</keyword>
<reference evidence="18" key="1">
    <citation type="submission" date="2023-07" db="EMBL/GenBank/DDBJ databases">
        <authorList>
            <person name="Stuckert A."/>
        </authorList>
    </citation>
    <scope>NUCLEOTIDE SEQUENCE</scope>
</reference>
<dbReference type="EMBL" id="CAUEEQ010000758">
    <property type="protein sequence ID" value="CAJ0917846.1"/>
    <property type="molecule type" value="Genomic_DNA"/>
</dbReference>
<dbReference type="PANTHER" id="PTHR45919">
    <property type="entry name" value="GDP-MAN:MAN(3)GLCNAC(2)-PP-DOL ALPHA-1,2-MANNOSYLTRANSFERASE"/>
    <property type="match status" value="1"/>
</dbReference>
<evidence type="ECO:0000256" key="3">
    <source>
        <dbReference type="ARBA" id="ARBA00009481"/>
    </source>
</evidence>
<dbReference type="InterPro" id="IPR031814">
    <property type="entry name" value="ALG11_N"/>
</dbReference>
<name>A0ABN9KT87_9NEOB</name>
<comment type="caution">
    <text evidence="18">The sequence shown here is derived from an EMBL/GenBank/DDBJ whole genome shotgun (WGS) entry which is preliminary data.</text>
</comment>
<feature type="domain" description="ALG11 mannosyltransferase N-terminal" evidence="17">
    <location>
        <begin position="337"/>
        <end position="513"/>
    </location>
</feature>
<evidence type="ECO:0000256" key="10">
    <source>
        <dbReference type="ARBA" id="ARBA00022989"/>
    </source>
</evidence>
<evidence type="ECO:0000256" key="15">
    <source>
        <dbReference type="SAM" id="Phobius"/>
    </source>
</evidence>
<organism evidence="18 19">
    <name type="scientific">Ranitomeya imitator</name>
    <name type="common">mimic poison frog</name>
    <dbReference type="NCBI Taxonomy" id="111125"/>
    <lineage>
        <taxon>Eukaryota</taxon>
        <taxon>Metazoa</taxon>
        <taxon>Chordata</taxon>
        <taxon>Craniata</taxon>
        <taxon>Vertebrata</taxon>
        <taxon>Euteleostomi</taxon>
        <taxon>Amphibia</taxon>
        <taxon>Batrachia</taxon>
        <taxon>Anura</taxon>
        <taxon>Neobatrachia</taxon>
        <taxon>Hyloidea</taxon>
        <taxon>Dendrobatidae</taxon>
        <taxon>Dendrobatinae</taxon>
        <taxon>Ranitomeya</taxon>
    </lineage>
</organism>
<dbReference type="Pfam" id="PF15924">
    <property type="entry name" value="ALG11_N"/>
    <property type="match status" value="2"/>
</dbReference>
<dbReference type="InterPro" id="IPR038013">
    <property type="entry name" value="ALG11"/>
</dbReference>
<evidence type="ECO:0000313" key="19">
    <source>
        <dbReference type="Proteomes" id="UP001176940"/>
    </source>
</evidence>
<dbReference type="EC" id="2.4.1.131" evidence="4"/>
<comment type="pathway">
    <text evidence="2">Protein modification; protein glycosylation.</text>
</comment>
<dbReference type="InterPro" id="IPR001296">
    <property type="entry name" value="Glyco_trans_1"/>
</dbReference>
<evidence type="ECO:0000259" key="16">
    <source>
        <dbReference type="Pfam" id="PF00534"/>
    </source>
</evidence>
<dbReference type="SUPFAM" id="SSF53756">
    <property type="entry name" value="UDP-Glycosyltransferase/glycogen phosphorylase"/>
    <property type="match status" value="1"/>
</dbReference>
<evidence type="ECO:0000313" key="18">
    <source>
        <dbReference type="EMBL" id="CAJ0917846.1"/>
    </source>
</evidence>
<dbReference type="CDD" id="cd03806">
    <property type="entry name" value="GT4_ALG11-like"/>
    <property type="match status" value="1"/>
</dbReference>